<dbReference type="SUPFAM" id="SSF160214">
    <property type="entry name" value="FlaG-like"/>
    <property type="match status" value="1"/>
</dbReference>
<evidence type="ECO:0000313" key="3">
    <source>
        <dbReference type="Proteomes" id="UP001320513"/>
    </source>
</evidence>
<evidence type="ECO:0000313" key="2">
    <source>
        <dbReference type="EMBL" id="MCI8210556.1"/>
    </source>
</evidence>
<dbReference type="RefSeq" id="WP_243246790.1">
    <property type="nucleotide sequence ID" value="NZ_LOHG01000007.1"/>
</dbReference>
<dbReference type="PANTHER" id="PTHR37166">
    <property type="entry name" value="PROTEIN FLAG"/>
    <property type="match status" value="1"/>
</dbReference>
<dbReference type="Gene3D" id="3.30.160.170">
    <property type="entry name" value="FlaG-like"/>
    <property type="match status" value="1"/>
</dbReference>
<keyword evidence="2" id="KW-0966">Cell projection</keyword>
<dbReference type="InterPro" id="IPR035924">
    <property type="entry name" value="FlaG-like_sf"/>
</dbReference>
<dbReference type="Pfam" id="PF03646">
    <property type="entry name" value="FlaG"/>
    <property type="match status" value="1"/>
</dbReference>
<gene>
    <name evidence="2" type="ORF">AUC61_13525</name>
</gene>
<evidence type="ECO:0000256" key="1">
    <source>
        <dbReference type="SAM" id="MobiDB-lite"/>
    </source>
</evidence>
<dbReference type="InterPro" id="IPR005186">
    <property type="entry name" value="FlaG"/>
</dbReference>
<name>A0ABS9ZKC4_9PSED</name>
<sequence length="128" mass="13631">MDMSVKLNLSYPAAQPATPAATPAAVVDKSVENSSVASVAASAESKNSQQDMSQNEENVKAAAEDIQKFFQSVKRNLEFSTDESSGRLVVKVIASDSGLVIRQIPNEEVLKLAESLSDASSLLFRAEV</sequence>
<feature type="region of interest" description="Disordered" evidence="1">
    <location>
        <begin position="1"/>
        <end position="20"/>
    </location>
</feature>
<keyword evidence="2" id="KW-0969">Cilium</keyword>
<protein>
    <submittedName>
        <fullName evidence="2">Flagellar biosynthesis protein FlaG</fullName>
    </submittedName>
</protein>
<dbReference type="Proteomes" id="UP001320513">
    <property type="component" value="Unassembled WGS sequence"/>
</dbReference>
<reference evidence="2 3" key="1">
    <citation type="submission" date="2015-12" db="EMBL/GenBank/DDBJ databases">
        <title>Phylogenomics in the description of a new species in the Pseudomonas syringae group.</title>
        <authorList>
            <person name="Busquets A."/>
            <person name="Gomila M."/>
            <person name="Beiki F."/>
            <person name="Rahimian H."/>
            <person name="Mulet M."/>
            <person name="Sanchez D."/>
            <person name="Garcia-Valdes E."/>
            <person name="Lalucat J."/>
        </authorList>
    </citation>
    <scope>NUCLEOTIDE SEQUENCE [LARGE SCALE GENOMIC DNA]</scope>
    <source>
        <strain evidence="2 3">S25</strain>
    </source>
</reference>
<keyword evidence="3" id="KW-1185">Reference proteome</keyword>
<feature type="region of interest" description="Disordered" evidence="1">
    <location>
        <begin position="38"/>
        <end position="59"/>
    </location>
</feature>
<dbReference type="EMBL" id="LOHG01000007">
    <property type="protein sequence ID" value="MCI8210556.1"/>
    <property type="molecule type" value="Genomic_DNA"/>
</dbReference>
<comment type="caution">
    <text evidence="2">The sequence shown here is derived from an EMBL/GenBank/DDBJ whole genome shotgun (WGS) entry which is preliminary data.</text>
</comment>
<organism evidence="2 3">
    <name type="scientific">Pseudomonas maioricensis</name>
    <dbReference type="NCBI Taxonomy" id="1766623"/>
    <lineage>
        <taxon>Bacteria</taxon>
        <taxon>Pseudomonadati</taxon>
        <taxon>Pseudomonadota</taxon>
        <taxon>Gammaproteobacteria</taxon>
        <taxon>Pseudomonadales</taxon>
        <taxon>Pseudomonadaceae</taxon>
        <taxon>Pseudomonas</taxon>
    </lineage>
</organism>
<keyword evidence="2" id="KW-0282">Flagellum</keyword>
<proteinExistence type="predicted"/>
<dbReference type="PANTHER" id="PTHR37166:SF1">
    <property type="entry name" value="PROTEIN FLAG"/>
    <property type="match status" value="1"/>
</dbReference>
<accession>A0ABS9ZKC4</accession>
<feature type="compositionally biased region" description="Low complexity" evidence="1">
    <location>
        <begin position="38"/>
        <end position="48"/>
    </location>
</feature>